<dbReference type="AlphaFoldDB" id="A0A0A5I0U6"/>
<dbReference type="Proteomes" id="UP000030403">
    <property type="component" value="Unassembled WGS sequence"/>
</dbReference>
<name>A0A0A5I0U6_9BACI</name>
<protein>
    <recommendedName>
        <fullName evidence="4">Transcriptional regulator</fullName>
    </recommendedName>
</protein>
<dbReference type="Gene3D" id="3.30.70.270">
    <property type="match status" value="1"/>
</dbReference>
<comment type="caution">
    <text evidence="2">The sequence shown here is derived from an EMBL/GenBank/DDBJ whole genome shotgun (WGS) entry which is preliminary data.</text>
</comment>
<accession>A0A0A5I0U6</accession>
<evidence type="ECO:0000313" key="2">
    <source>
        <dbReference type="EMBL" id="KGX89467.1"/>
    </source>
</evidence>
<dbReference type="EMBL" id="AVPF01000015">
    <property type="protein sequence ID" value="KGX89467.1"/>
    <property type="molecule type" value="Genomic_DNA"/>
</dbReference>
<evidence type="ECO:0000313" key="3">
    <source>
        <dbReference type="Proteomes" id="UP000030403"/>
    </source>
</evidence>
<keyword evidence="3" id="KW-1185">Reference proteome</keyword>
<evidence type="ECO:0008006" key="4">
    <source>
        <dbReference type="Google" id="ProtNLM"/>
    </source>
</evidence>
<dbReference type="STRING" id="1385511.GCA_000425225_00520"/>
<feature type="region of interest" description="Disordered" evidence="1">
    <location>
        <begin position="417"/>
        <end position="436"/>
    </location>
</feature>
<organism evidence="2 3">
    <name type="scientific">Pontibacillus marinus BH030004 = DSM 16465</name>
    <dbReference type="NCBI Taxonomy" id="1385511"/>
    <lineage>
        <taxon>Bacteria</taxon>
        <taxon>Bacillati</taxon>
        <taxon>Bacillota</taxon>
        <taxon>Bacilli</taxon>
        <taxon>Bacillales</taxon>
        <taxon>Bacillaceae</taxon>
        <taxon>Pontibacillus</taxon>
    </lineage>
</organism>
<dbReference type="RefSeq" id="WP_027447985.1">
    <property type="nucleotide sequence ID" value="NZ_AVPF01000015.1"/>
</dbReference>
<dbReference type="OrthoDB" id="4986073at2"/>
<reference evidence="2 3" key="1">
    <citation type="submission" date="2013-08" db="EMBL/GenBank/DDBJ databases">
        <authorList>
            <person name="Huang J."/>
            <person name="Wang G."/>
        </authorList>
    </citation>
    <scope>NUCLEOTIDE SEQUENCE [LARGE SCALE GENOMIC DNA]</scope>
    <source>
        <strain evidence="2 3">BH030004</strain>
    </source>
</reference>
<evidence type="ECO:0000256" key="1">
    <source>
        <dbReference type="SAM" id="MobiDB-lite"/>
    </source>
</evidence>
<dbReference type="InterPro" id="IPR043128">
    <property type="entry name" value="Rev_trsase/Diguanyl_cyclase"/>
</dbReference>
<proteinExistence type="predicted"/>
<dbReference type="eggNOG" id="COG4565">
    <property type="taxonomic scope" value="Bacteria"/>
</dbReference>
<sequence length="436" mass="50274">MKTTIGVIGPHDSIQRIMYVAEEFEEITFLPFPYQTLSDIDDILAKHRHEVDQWFFSGVLNHTYAMDNELITEEEAGYPPLHGSSFFGILLEAQLKMNKVIKSVSIDTIANEDFDKILSYYQLDSLKYYNHPFRNGVKAETLIDFHKNLYEEGKTEVVITSIKDVYHGLKELGVPVFRVTPSYLSIKLVIQFLEERAQSNHYRNSQVAIIGCRVELNSDHLEELYYSFKSKHHELDVKRHLLLIAEKTNGSVMHFGDGLFFVFTTRGELSHESEHDLYNLMEEIKLETNLQANVSIGFGETVSQAEQNVRLGFRHIGEEEHPTILIMDENQTITRKQPAQQDMVYKSGETGAVWKEKLKDAALSPGIVSKMLSYSKQYGREQFSSQDLSRWLKSTERNGRRILSEMERVGLVEQCGEMQSGERGRPRKVFQFKQEA</sequence>
<gene>
    <name evidence="2" type="ORF">N783_06300</name>
</gene>